<dbReference type="PANTHER" id="PTHR34219:SF6">
    <property type="entry name" value="BLR3280 PROTEIN"/>
    <property type="match status" value="1"/>
</dbReference>
<gene>
    <name evidence="3" type="ORF">L288_07115</name>
</gene>
<accession>T0H796</accession>
<keyword evidence="4" id="KW-1185">Reference proteome</keyword>
<name>T0H796_9SPHN</name>
<evidence type="ECO:0000256" key="1">
    <source>
        <dbReference type="SAM" id="MobiDB-lite"/>
    </source>
</evidence>
<dbReference type="Proteomes" id="UP000015525">
    <property type="component" value="Unassembled WGS sequence"/>
</dbReference>
<dbReference type="PATRIC" id="fig|1329909.3.peg.1375"/>
<evidence type="ECO:0000313" key="3">
    <source>
        <dbReference type="EMBL" id="EQB08877.1"/>
    </source>
</evidence>
<protein>
    <recommendedName>
        <fullName evidence="5">Peptidase</fullName>
    </recommendedName>
</protein>
<keyword evidence="2" id="KW-1133">Transmembrane helix</keyword>
<organism evidence="3 4">
    <name type="scientific">Sphingobium quisquiliarum P25</name>
    <dbReference type="NCBI Taxonomy" id="1329909"/>
    <lineage>
        <taxon>Bacteria</taxon>
        <taxon>Pseudomonadati</taxon>
        <taxon>Pseudomonadota</taxon>
        <taxon>Alphaproteobacteria</taxon>
        <taxon>Sphingomonadales</taxon>
        <taxon>Sphingomonadaceae</taxon>
        <taxon>Sphingobium</taxon>
    </lineage>
</organism>
<evidence type="ECO:0000313" key="4">
    <source>
        <dbReference type="Proteomes" id="UP000015525"/>
    </source>
</evidence>
<proteinExistence type="predicted"/>
<reference evidence="3 4" key="1">
    <citation type="journal article" date="2013" name="Genome Announc.">
        <title>Draft Genome Sequence of Sphingobium quisquiliarum Strain P25T, a Novel Hexachlorocyclohexane (HCH)-Degrading Bacterium Isolated from an HCH Dumpsite.</title>
        <authorList>
            <person name="Kumar Singh A."/>
            <person name="Sangwan N."/>
            <person name="Sharma A."/>
            <person name="Gupta V."/>
            <person name="Khurana J.P."/>
            <person name="Lal R."/>
        </authorList>
    </citation>
    <scope>NUCLEOTIDE SEQUENCE [LARGE SCALE GENOMIC DNA]</scope>
    <source>
        <strain evidence="3 4">P25</strain>
    </source>
</reference>
<feature type="transmembrane region" description="Helical" evidence="2">
    <location>
        <begin position="20"/>
        <end position="42"/>
    </location>
</feature>
<feature type="transmembrane region" description="Helical" evidence="2">
    <location>
        <begin position="459"/>
        <end position="479"/>
    </location>
</feature>
<evidence type="ECO:0000256" key="2">
    <source>
        <dbReference type="SAM" id="Phobius"/>
    </source>
</evidence>
<sequence length="517" mass="57299">MARPALVKTGLRWLYWVHRWLGIAACLLFLLWFVSGIVMMYVPYPSLTKAERLAGSTPIDWSRVAIGPADALRRAKQAEFPAELRLDMAAGEPAWRIRGKDGRVALSAVDGRPLSAPDAASAVAAAQRFADGAPVRHVEKIHDDQWTIAQGLSWARPLWKISLADDAGTQLYVSSTTGEVVQNTNARERAWNWAGAVPHWLYLSALRRDGAFWRQVVLWTSGPAIIVGVTGLWIGILRMRLRRRYKNGAVTPYRGWMKWHHLTGLIGGLFAITWMFSGWLSVNPFDWFARNGPAGGPALYAAHAGADFPALDMASLAARAAQAREARFGWIGGRPVVTLASTGDTPPVMASPSGQPLRFTQAELAAAAQRLMPGVPIRQTILLTEPDLYWYSHGHDRPLPVLRIIFADADRTWVTIDPQSGGLLSQQNASGRTYRWLFNALHDFDLPFLLANRMLRDPLMWLLSGLGIVMSLSGIVIGWRHLAKSYRRSAAKRERMAMGRTSIASTSPRFDRAEGDQ</sequence>
<dbReference type="Pfam" id="PF03929">
    <property type="entry name" value="PepSY_TM"/>
    <property type="match status" value="1"/>
</dbReference>
<dbReference type="AlphaFoldDB" id="T0H796"/>
<evidence type="ECO:0008006" key="5">
    <source>
        <dbReference type="Google" id="ProtNLM"/>
    </source>
</evidence>
<keyword evidence="2" id="KW-0472">Membrane</keyword>
<dbReference type="EMBL" id="ATHO01000061">
    <property type="protein sequence ID" value="EQB08877.1"/>
    <property type="molecule type" value="Genomic_DNA"/>
</dbReference>
<feature type="region of interest" description="Disordered" evidence="1">
    <location>
        <begin position="497"/>
        <end position="517"/>
    </location>
</feature>
<dbReference type="RefSeq" id="WP_021237712.1">
    <property type="nucleotide sequence ID" value="NZ_ATHO01000061.1"/>
</dbReference>
<comment type="caution">
    <text evidence="3">The sequence shown here is derived from an EMBL/GenBank/DDBJ whole genome shotgun (WGS) entry which is preliminary data.</text>
</comment>
<dbReference type="InterPro" id="IPR005625">
    <property type="entry name" value="PepSY-ass_TM"/>
</dbReference>
<keyword evidence="2" id="KW-0812">Transmembrane</keyword>
<feature type="transmembrane region" description="Helical" evidence="2">
    <location>
        <begin position="262"/>
        <end position="282"/>
    </location>
</feature>
<feature type="transmembrane region" description="Helical" evidence="2">
    <location>
        <begin position="216"/>
        <end position="237"/>
    </location>
</feature>
<dbReference type="PANTHER" id="PTHR34219">
    <property type="entry name" value="IRON-REGULATED INNER MEMBRANE PROTEIN-RELATED"/>
    <property type="match status" value="1"/>
</dbReference>